<evidence type="ECO:0000256" key="1">
    <source>
        <dbReference type="SAM" id="MobiDB-lite"/>
    </source>
</evidence>
<dbReference type="Proteomes" id="UP000002729">
    <property type="component" value="Unassembled WGS sequence"/>
</dbReference>
<dbReference type="InterPro" id="IPR000467">
    <property type="entry name" value="G_patch_dom"/>
</dbReference>
<organism evidence="4">
    <name type="scientific">Aureococcus anophagefferens</name>
    <name type="common">Harmful bloom alga</name>
    <dbReference type="NCBI Taxonomy" id="44056"/>
    <lineage>
        <taxon>Eukaryota</taxon>
        <taxon>Sar</taxon>
        <taxon>Stramenopiles</taxon>
        <taxon>Ochrophyta</taxon>
        <taxon>Pelagophyceae</taxon>
        <taxon>Pelagomonadales</taxon>
        <taxon>Pelagomonadaceae</taxon>
        <taxon>Aureococcus</taxon>
    </lineage>
</organism>
<dbReference type="PANTHER" id="PTHR23329">
    <property type="entry name" value="TUFTELIN-INTERACTING PROTEIN 11-RELATED"/>
    <property type="match status" value="1"/>
</dbReference>
<evidence type="ECO:0000259" key="2">
    <source>
        <dbReference type="SMART" id="SM00443"/>
    </source>
</evidence>
<dbReference type="PANTHER" id="PTHR23329:SF16">
    <property type="entry name" value="G-PATCH DOMAIN-CONTAINING PROTEIN"/>
    <property type="match status" value="1"/>
</dbReference>
<dbReference type="SMART" id="SM00443">
    <property type="entry name" value="G_patch"/>
    <property type="match status" value="1"/>
</dbReference>
<dbReference type="eggNOG" id="KOG2184">
    <property type="taxonomic scope" value="Eukaryota"/>
</dbReference>
<feature type="domain" description="G-patch" evidence="2">
    <location>
        <begin position="117"/>
        <end position="161"/>
    </location>
</feature>
<dbReference type="OrthoDB" id="29523at2759"/>
<dbReference type="InterPro" id="IPR022159">
    <property type="entry name" value="STIP/TFIP11_N"/>
</dbReference>
<gene>
    <name evidence="3" type="ORF">AURANDRAFT_71975</name>
</gene>
<keyword evidence="4" id="KW-1185">Reference proteome</keyword>
<name>F0YEB0_AURAN</name>
<protein>
    <submittedName>
        <fullName evidence="3">Expressed protein</fullName>
    </submittedName>
</protein>
<dbReference type="GO" id="GO:0003676">
    <property type="term" value="F:nucleic acid binding"/>
    <property type="evidence" value="ECO:0007669"/>
    <property type="project" value="InterPro"/>
</dbReference>
<evidence type="ECO:0000313" key="4">
    <source>
        <dbReference type="Proteomes" id="UP000002729"/>
    </source>
</evidence>
<feature type="region of interest" description="Disordered" evidence="1">
    <location>
        <begin position="94"/>
        <end position="113"/>
    </location>
</feature>
<dbReference type="EMBL" id="GL833134">
    <property type="protein sequence ID" value="EGB06523.1"/>
    <property type="molecule type" value="Genomic_DNA"/>
</dbReference>
<feature type="region of interest" description="Disordered" evidence="1">
    <location>
        <begin position="1"/>
        <end position="81"/>
    </location>
</feature>
<accession>F0YEB0</accession>
<dbReference type="GeneID" id="20228485"/>
<reference evidence="3 4" key="1">
    <citation type="journal article" date="2011" name="Proc. Natl. Acad. Sci. U.S.A.">
        <title>Niche of harmful alga Aureococcus anophagefferens revealed through ecogenomics.</title>
        <authorList>
            <person name="Gobler C.J."/>
            <person name="Berry D.L."/>
            <person name="Dyhrman S.T."/>
            <person name="Wilhelm S.W."/>
            <person name="Salamov A."/>
            <person name="Lobanov A.V."/>
            <person name="Zhang Y."/>
            <person name="Collier J.L."/>
            <person name="Wurch L.L."/>
            <person name="Kustka A.B."/>
            <person name="Dill B.D."/>
            <person name="Shah M."/>
            <person name="VerBerkmoes N.C."/>
            <person name="Kuo A."/>
            <person name="Terry A."/>
            <person name="Pangilinan J."/>
            <person name="Lindquist E.A."/>
            <person name="Lucas S."/>
            <person name="Paulsen I.T."/>
            <person name="Hattenrath-Lehmann T.K."/>
            <person name="Talmage S.C."/>
            <person name="Walker E.A."/>
            <person name="Koch F."/>
            <person name="Burson A.M."/>
            <person name="Marcoval M.A."/>
            <person name="Tang Y.Z."/>
            <person name="Lecleir G.R."/>
            <person name="Coyne K.J."/>
            <person name="Berg G.M."/>
            <person name="Bertrand E.M."/>
            <person name="Saito M.A."/>
            <person name="Gladyshev V.N."/>
            <person name="Grigoriev I.V."/>
        </authorList>
    </citation>
    <scope>NUCLEOTIDE SEQUENCE [LARGE SCALE GENOMIC DNA]</scope>
    <source>
        <strain evidence="4">CCMP 1984</strain>
    </source>
</reference>
<dbReference type="InParanoid" id="F0YEB0"/>
<dbReference type="AlphaFoldDB" id="F0YEB0"/>
<proteinExistence type="predicted"/>
<sequence length="828" mass="87054">MSSSDEDEARPRLGLGAAKKRKADAYLGVFGDDDDEAPRRGLGGKRPAKGGNDSKPMAFVSAAAPAPPPPPPPAPPAAPASNADFRAQFLAEPAAPAPAPPRPAFGGRKAAQPEWMKHTKGVGFKMLEKMGFTGRLGKEEQGVSRHVEVTKRPEGMGLGFAAARGFVEEAKLGANVQLQRELGHAVPDAAEELLAEEKADEHRAKRRRQFRDAASMATAVDKLDAAVALNRSSEAARRAAALTAAQDGAAAVPPESRLAARLREDLDARLNGEESFLRDADGRIDAERDRRAGLDFDVSTARDGAARLRRRADRLADFDAALAAVEAAAGSGDVAAFKAALERARARFPEEWALCGVAAATYDAAAPLARAAFAGWRPLEDPGRAAEVVAALRPEALFDASYDVDAAAPAWRLLLDRVAGAAARAALQRSWAPGGERDGAALALVGALFPRGGGRDDAFVSAVLAPRLLKLLEAEIARARRGGAPAGRPCAPCVAPWLAHLDGDDRSAASDAAARLLRLEMSRAARDGGDDAADDGFADDDARGRAGLRAVARAAAKWKPHVDARDWAKIASSNLARAVADAARGGWVVAPPGQMEAQDWRPVDALRGLGASLGARDGDLRAVVLGEIAPRWVSALRNYLVSDDAAPDPLDVADFYVLWRDRFLGNSITQLEDDDDAPPPPSEGAAAACRELLRCGLQMVEVYLADAKALRRLPAPPLAAPSSFERVQLAAAAAAAPAAAPAPAPAAPGWRAAVDGAGFVVFADVVARFAAEHDVVYRPKVGRSHDGKQLYAFGKATMYMDRSVTFVKKPDTGLFKPVPLEELLALAS</sequence>
<dbReference type="Pfam" id="PF12457">
    <property type="entry name" value="TIP_N"/>
    <property type="match status" value="1"/>
</dbReference>
<dbReference type="GO" id="GO:0071008">
    <property type="term" value="C:U2-type post-mRNA release spliceosomal complex"/>
    <property type="evidence" value="ECO:0007669"/>
    <property type="project" value="TreeGrafter"/>
</dbReference>
<dbReference type="GO" id="GO:0000390">
    <property type="term" value="P:spliceosomal complex disassembly"/>
    <property type="evidence" value="ECO:0007669"/>
    <property type="project" value="InterPro"/>
</dbReference>
<dbReference type="InterPro" id="IPR045211">
    <property type="entry name" value="TFP11/STIP/Ntr1"/>
</dbReference>
<dbReference type="Pfam" id="PF01585">
    <property type="entry name" value="G-patch"/>
    <property type="match status" value="1"/>
</dbReference>
<dbReference type="KEGG" id="aaf:AURANDRAFT_71975"/>
<feature type="compositionally biased region" description="Pro residues" evidence="1">
    <location>
        <begin position="65"/>
        <end position="78"/>
    </location>
</feature>
<evidence type="ECO:0000313" key="3">
    <source>
        <dbReference type="EMBL" id="EGB06523.1"/>
    </source>
</evidence>
<dbReference type="RefSeq" id="XP_009038701.1">
    <property type="nucleotide sequence ID" value="XM_009040453.1"/>
</dbReference>